<gene>
    <name evidence="2" type="ORF">ACFH04_09965</name>
</gene>
<evidence type="ECO:0000256" key="1">
    <source>
        <dbReference type="SAM" id="MobiDB-lite"/>
    </source>
</evidence>
<name>A0ABV6TDZ9_9ACTN</name>
<proteinExistence type="predicted"/>
<organism evidence="2 3">
    <name type="scientific">Streptomyces noboritoensis</name>
    <dbReference type="NCBI Taxonomy" id="67337"/>
    <lineage>
        <taxon>Bacteria</taxon>
        <taxon>Bacillati</taxon>
        <taxon>Actinomycetota</taxon>
        <taxon>Actinomycetes</taxon>
        <taxon>Kitasatosporales</taxon>
        <taxon>Streptomycetaceae</taxon>
        <taxon>Streptomyces</taxon>
    </lineage>
</organism>
<comment type="caution">
    <text evidence="2">The sequence shown here is derived from an EMBL/GenBank/DDBJ whole genome shotgun (WGS) entry which is preliminary data.</text>
</comment>
<keyword evidence="3" id="KW-1185">Reference proteome</keyword>
<dbReference type="EMBL" id="JBHMQV010000009">
    <property type="protein sequence ID" value="MFC0844034.1"/>
    <property type="molecule type" value="Genomic_DNA"/>
</dbReference>
<dbReference type="RefSeq" id="WP_394317981.1">
    <property type="nucleotide sequence ID" value="NZ_JBHMQV010000009.1"/>
</dbReference>
<accession>A0ABV6TDZ9</accession>
<dbReference type="Proteomes" id="UP001589887">
    <property type="component" value="Unassembled WGS sequence"/>
</dbReference>
<feature type="region of interest" description="Disordered" evidence="1">
    <location>
        <begin position="260"/>
        <end position="286"/>
    </location>
</feature>
<evidence type="ECO:0000313" key="2">
    <source>
        <dbReference type="EMBL" id="MFC0844034.1"/>
    </source>
</evidence>
<sequence>MIPALRARRLFHSVENHQGLDVFPAVVEPWLDEHADVVQEALAPLAAFGGWQRTAYECGDPLETAYALSRVSDALIYKFQPVMPPGSGISWAQDIHQPECWPQITRDQYLAAFARLGMTPIGDAAFEPFFHEVVHVDQDEDPQAPVEITGTVWPGLMFGEMLFSRVGVRVRAGARHLVAGIADRSPLHDVFIRRHRETLDGSLGWGSNSQWNTDFRRDYLTDTAFHFAVDEAPDSDQDIFGKPRRLTPAERSDLVRHRCRTRPLQDPDALNSAAPGGRLTLPRHPY</sequence>
<evidence type="ECO:0000313" key="3">
    <source>
        <dbReference type="Proteomes" id="UP001589887"/>
    </source>
</evidence>
<reference evidence="2 3" key="1">
    <citation type="submission" date="2024-09" db="EMBL/GenBank/DDBJ databases">
        <authorList>
            <person name="Sun Q."/>
            <person name="Mori K."/>
        </authorList>
    </citation>
    <scope>NUCLEOTIDE SEQUENCE [LARGE SCALE GENOMIC DNA]</scope>
    <source>
        <strain evidence="2 3">JCM 4557</strain>
    </source>
</reference>
<protein>
    <submittedName>
        <fullName evidence="2">Uncharacterized protein</fullName>
    </submittedName>
</protein>